<protein>
    <recommendedName>
        <fullName evidence="3">CSN8/PSMD8/EIF3K domain-containing protein</fullName>
    </recommendedName>
</protein>
<dbReference type="InterPro" id="IPR006746">
    <property type="entry name" value="26S_Psome_Rpn12"/>
</dbReference>
<dbReference type="GO" id="GO:0005634">
    <property type="term" value="C:nucleus"/>
    <property type="evidence" value="ECO:0007669"/>
    <property type="project" value="TreeGrafter"/>
</dbReference>
<name>A0A7S4EVB1_CHRCT</name>
<evidence type="ECO:0000259" key="3">
    <source>
        <dbReference type="Pfam" id="PF10075"/>
    </source>
</evidence>
<comment type="similarity">
    <text evidence="1">Belongs to the proteasome subunit S14 family.</text>
</comment>
<dbReference type="Gene3D" id="1.25.40.990">
    <property type="match status" value="1"/>
</dbReference>
<feature type="domain" description="CSN8/PSMD8/EIF3K" evidence="3">
    <location>
        <begin position="185"/>
        <end position="311"/>
    </location>
</feature>
<dbReference type="Pfam" id="PF10075">
    <property type="entry name" value="CSN8_PSD8_EIF3K"/>
    <property type="match status" value="1"/>
</dbReference>
<reference evidence="4" key="1">
    <citation type="submission" date="2021-01" db="EMBL/GenBank/DDBJ databases">
        <authorList>
            <person name="Corre E."/>
            <person name="Pelletier E."/>
            <person name="Niang G."/>
            <person name="Scheremetjew M."/>
            <person name="Finn R."/>
            <person name="Kale V."/>
            <person name="Holt S."/>
            <person name="Cochrane G."/>
            <person name="Meng A."/>
            <person name="Brown T."/>
            <person name="Cohen L."/>
        </authorList>
    </citation>
    <scope>NUCLEOTIDE SEQUENCE</scope>
    <source>
        <strain evidence="4">CCMP645</strain>
    </source>
</reference>
<evidence type="ECO:0000256" key="1">
    <source>
        <dbReference type="ARBA" id="ARBA00009627"/>
    </source>
</evidence>
<dbReference type="EMBL" id="HBIZ01011423">
    <property type="protein sequence ID" value="CAE0754224.1"/>
    <property type="molecule type" value="Transcribed_RNA"/>
</dbReference>
<accession>A0A7S4EVB1</accession>
<dbReference type="GO" id="GO:0043161">
    <property type="term" value="P:proteasome-mediated ubiquitin-dependent protein catabolic process"/>
    <property type="evidence" value="ECO:0007669"/>
    <property type="project" value="TreeGrafter"/>
</dbReference>
<sequence>MSEFFWHQKTTPVCALPVLLPSKARSYPSVQSLFLYSESAVTARQFRSKLSGNAHQLCHPLHEREQALSAASALLDQLKAAFAGGESKLDHALSTLDALKLKLLELPATPAAAAAAAPSPTGSASGLPAGTRDALLVAREALELGALLAVRAADTPAFERHVSQLKSYYTDCGALLPASERQWPILGLNLLRLLAQNRIAEFHTELELVPPELMHTNVYIKFPAQLEQHIMEGSYNRVLVAKNESVYEQEGMYFMDMLVDTVREEIAECSEKAYVSIGASELQSLLMLADETELAQYAEQRGWRVSGGVVTFGDGEPKLLALPATQLIAETLAYAKELERIV</sequence>
<dbReference type="AlphaFoldDB" id="A0A7S4EVB1"/>
<keyword evidence="2" id="KW-0647">Proteasome</keyword>
<dbReference type="GO" id="GO:0008541">
    <property type="term" value="C:proteasome regulatory particle, lid subcomplex"/>
    <property type="evidence" value="ECO:0007669"/>
    <property type="project" value="TreeGrafter"/>
</dbReference>
<gene>
    <name evidence="4" type="ORF">PCAR00345_LOCUS6811</name>
</gene>
<dbReference type="PANTHER" id="PTHR12387:SF0">
    <property type="entry name" value="26S PROTEASOME NON-ATPASE REGULATORY SUBUNIT 8"/>
    <property type="match status" value="1"/>
</dbReference>
<dbReference type="GO" id="GO:0005829">
    <property type="term" value="C:cytosol"/>
    <property type="evidence" value="ECO:0007669"/>
    <property type="project" value="TreeGrafter"/>
</dbReference>
<organism evidence="4">
    <name type="scientific">Chrysotila carterae</name>
    <name type="common">Marine alga</name>
    <name type="synonym">Syracosphaera carterae</name>
    <dbReference type="NCBI Taxonomy" id="13221"/>
    <lineage>
        <taxon>Eukaryota</taxon>
        <taxon>Haptista</taxon>
        <taxon>Haptophyta</taxon>
        <taxon>Prymnesiophyceae</taxon>
        <taxon>Isochrysidales</taxon>
        <taxon>Isochrysidaceae</taxon>
        <taxon>Chrysotila</taxon>
    </lineage>
</organism>
<evidence type="ECO:0000313" key="4">
    <source>
        <dbReference type="EMBL" id="CAE0754224.1"/>
    </source>
</evidence>
<dbReference type="InterPro" id="IPR033464">
    <property type="entry name" value="CSN8_PSD8_EIF3K"/>
</dbReference>
<proteinExistence type="inferred from homology"/>
<evidence type="ECO:0000256" key="2">
    <source>
        <dbReference type="ARBA" id="ARBA00022942"/>
    </source>
</evidence>
<dbReference type="FunFam" id="1.25.40.990:FF:000001">
    <property type="entry name" value="26S proteasome non-ATPase regulatory subunit"/>
    <property type="match status" value="1"/>
</dbReference>
<dbReference type="PANTHER" id="PTHR12387">
    <property type="entry name" value="26S PROTEASOME NON-ATPASE REGULATORY SUBUNIT 8"/>
    <property type="match status" value="1"/>
</dbReference>